<protein>
    <recommendedName>
        <fullName evidence="3">Methanogenesis marker protein 14</fullName>
    </recommendedName>
</protein>
<evidence type="ECO:0008006" key="3">
    <source>
        <dbReference type="Google" id="ProtNLM"/>
    </source>
</evidence>
<dbReference type="OrthoDB" id="114017at2157"/>
<dbReference type="Pfam" id="PF09887">
    <property type="entry name" value="DUF2114"/>
    <property type="match status" value="1"/>
</dbReference>
<accession>A0A165ZCH7</accession>
<evidence type="ECO:0000313" key="1">
    <source>
        <dbReference type="EMBL" id="KZX10536.1"/>
    </source>
</evidence>
<dbReference type="EMBL" id="LWMU01000114">
    <property type="protein sequence ID" value="KZX10536.1"/>
    <property type="molecule type" value="Genomic_DNA"/>
</dbReference>
<dbReference type="STRING" id="66851.MBORA_18670"/>
<proteinExistence type="predicted"/>
<sequence length="489" mass="52056">MSFLSKLFNKGPKPIIAKSHEGNLAILRANKAGPASPGAVKKPDVFYVTASVELGNTTTKSIVTATNLNTSECYLLNKTVKMTRDIRPPKANEEVFGKTVWGIELSKEAVADLVKDTVLESLKKCGVDKDEDLDFVVRSTGVTAGFATAKEAGQLVIALADGCLDAGIPPRKMSPAMSTSQLPKRLQKYSLLDNVMFDGAVVSVIPPQGKETVANEMEGELVTAGIKLGAKWTEVDYRNPCVSLDFGSTLAGRIVNDNQPYANTVGNFLGLAGVVSDSIAKGSGKIDMKNGAALDLFSEKALKKADHKKAKANADEAHKLIDIRKVPMDVDRFGTVPLDPVASENAGTTLIGCDVGVNGDKLDDLTELGVKFYEDDGLGTLLSTMDYVSTKIVTRVLDVAFKENVIVEGSALGITGRAGITGRKPELILEAVQDKFENVVFVEDGLALGSAIMARCMNSMGTQKSPIGGCQGQRCILGKRMKMQGSKYA</sequence>
<evidence type="ECO:0000313" key="2">
    <source>
        <dbReference type="Proteomes" id="UP000077428"/>
    </source>
</evidence>
<dbReference type="PATRIC" id="fig|66851.6.peg.2036"/>
<reference evidence="2" key="1">
    <citation type="journal article" date="2016" name="Genome Announc.">
        <title>Draft Genome Sequences of Methanobrevibacter curvatus DSM11111, Methanobrevibacter cuticularis DSM11139, Methanobrevibacter filiformis DSM11501, and Methanobrevibacter oralis DSM7256.</title>
        <authorList>
            <person name="Poehlein A."/>
            <person name="Seedorf H."/>
        </authorList>
    </citation>
    <scope>NUCLEOTIDE SEQUENCE [LARGE SCALE GENOMIC DNA]</scope>
    <source>
        <strain evidence="2">DSM 7256 / JCM 30027 / ZR</strain>
    </source>
</reference>
<name>A0A165ZCH7_METOA</name>
<gene>
    <name evidence="1" type="ORF">MBORA_18670</name>
</gene>
<dbReference type="PIRSF" id="PIRSF016937">
    <property type="entry name" value="UCP016937"/>
    <property type="match status" value="1"/>
</dbReference>
<dbReference type="Proteomes" id="UP000077428">
    <property type="component" value="Unassembled WGS sequence"/>
</dbReference>
<dbReference type="RefSeq" id="WP_042691668.1">
    <property type="nucleotide sequence ID" value="NZ_CABMAB010000002.1"/>
</dbReference>
<keyword evidence="2" id="KW-1185">Reference proteome</keyword>
<organism evidence="1 2">
    <name type="scientific">Methanobrevibacter oralis</name>
    <dbReference type="NCBI Taxonomy" id="66851"/>
    <lineage>
        <taxon>Archaea</taxon>
        <taxon>Methanobacteriati</taxon>
        <taxon>Methanobacteriota</taxon>
        <taxon>Methanomada group</taxon>
        <taxon>Methanobacteria</taxon>
        <taxon>Methanobacteriales</taxon>
        <taxon>Methanobacteriaceae</taxon>
        <taxon>Methanobrevibacter</taxon>
    </lineage>
</organism>
<dbReference type="NCBIfam" id="TIGR03285">
    <property type="entry name" value="methan_mark_14"/>
    <property type="match status" value="1"/>
</dbReference>
<dbReference type="InterPro" id="IPR008303">
    <property type="entry name" value="Methan_mark_14"/>
</dbReference>
<comment type="caution">
    <text evidence="1">The sequence shown here is derived from an EMBL/GenBank/DDBJ whole genome shotgun (WGS) entry which is preliminary data.</text>
</comment>
<dbReference type="AlphaFoldDB" id="A0A165ZCH7"/>